<organism evidence="9 10">
    <name type="scientific">Amphimedon queenslandica</name>
    <name type="common">Sponge</name>
    <dbReference type="NCBI Taxonomy" id="400682"/>
    <lineage>
        <taxon>Eukaryota</taxon>
        <taxon>Metazoa</taxon>
        <taxon>Porifera</taxon>
        <taxon>Demospongiae</taxon>
        <taxon>Heteroscleromorpha</taxon>
        <taxon>Haplosclerida</taxon>
        <taxon>Niphatidae</taxon>
        <taxon>Amphimedon</taxon>
    </lineage>
</organism>
<comment type="subcellular location">
    <subcellularLocation>
        <location evidence="1">Membrane</location>
        <topology evidence="1">Multi-pass membrane protein</topology>
    </subcellularLocation>
</comment>
<dbReference type="Proteomes" id="UP000007879">
    <property type="component" value="Unassembled WGS sequence"/>
</dbReference>
<dbReference type="GO" id="GO:0042147">
    <property type="term" value="P:retrograde transport, endosome to Golgi"/>
    <property type="evidence" value="ECO:0007669"/>
    <property type="project" value="TreeGrafter"/>
</dbReference>
<evidence type="ECO:0000256" key="2">
    <source>
        <dbReference type="ARBA" id="ARBA00022692"/>
    </source>
</evidence>
<feature type="transmembrane region" description="Helical" evidence="8">
    <location>
        <begin position="169"/>
        <end position="187"/>
    </location>
</feature>
<evidence type="ECO:0000256" key="8">
    <source>
        <dbReference type="SAM" id="Phobius"/>
    </source>
</evidence>
<dbReference type="GO" id="GO:0016020">
    <property type="term" value="C:membrane"/>
    <property type="evidence" value="ECO:0007669"/>
    <property type="project" value="UniProtKB-SubCell"/>
</dbReference>
<evidence type="ECO:0000256" key="1">
    <source>
        <dbReference type="ARBA" id="ARBA00004141"/>
    </source>
</evidence>
<evidence type="ECO:0000256" key="6">
    <source>
        <dbReference type="ARBA" id="ARBA00040648"/>
    </source>
</evidence>
<feature type="transmembrane region" description="Helical" evidence="8">
    <location>
        <begin position="93"/>
        <end position="114"/>
    </location>
</feature>
<dbReference type="GO" id="GO:0005829">
    <property type="term" value="C:cytosol"/>
    <property type="evidence" value="ECO:0007669"/>
    <property type="project" value="GOC"/>
</dbReference>
<evidence type="ECO:0000256" key="3">
    <source>
        <dbReference type="ARBA" id="ARBA00022737"/>
    </source>
</evidence>
<dbReference type="KEGG" id="aqu:100639664"/>
<reference evidence="10" key="1">
    <citation type="journal article" date="2010" name="Nature">
        <title>The Amphimedon queenslandica genome and the evolution of animal complexity.</title>
        <authorList>
            <person name="Srivastava M."/>
            <person name="Simakov O."/>
            <person name="Chapman J."/>
            <person name="Fahey B."/>
            <person name="Gauthier M.E."/>
            <person name="Mitros T."/>
            <person name="Richards G.S."/>
            <person name="Conaco C."/>
            <person name="Dacre M."/>
            <person name="Hellsten U."/>
            <person name="Larroux C."/>
            <person name="Putnam N.H."/>
            <person name="Stanke M."/>
            <person name="Adamska M."/>
            <person name="Darling A."/>
            <person name="Degnan S.M."/>
            <person name="Oakley T.H."/>
            <person name="Plachetzki D.C."/>
            <person name="Zhai Y."/>
            <person name="Adamski M."/>
            <person name="Calcino A."/>
            <person name="Cummins S.F."/>
            <person name="Goodstein D.M."/>
            <person name="Harris C."/>
            <person name="Jackson D.J."/>
            <person name="Leys S.P."/>
            <person name="Shu S."/>
            <person name="Woodcroft B.J."/>
            <person name="Vervoort M."/>
            <person name="Kosik K.S."/>
            <person name="Manning G."/>
            <person name="Degnan B.M."/>
            <person name="Rokhsar D.S."/>
        </authorList>
    </citation>
    <scope>NUCLEOTIDE SEQUENCE [LARGE SCALE GENOMIC DNA]</scope>
</reference>
<accession>A0AAN0IH24</accession>
<dbReference type="GO" id="GO:0005802">
    <property type="term" value="C:trans-Golgi network"/>
    <property type="evidence" value="ECO:0007669"/>
    <property type="project" value="TreeGrafter"/>
</dbReference>
<feature type="transmembrane region" description="Helical" evidence="8">
    <location>
        <begin position="32"/>
        <end position="53"/>
    </location>
</feature>
<feature type="transmembrane region" description="Helical" evidence="8">
    <location>
        <begin position="224"/>
        <end position="247"/>
    </location>
</feature>
<dbReference type="GO" id="GO:0045332">
    <property type="term" value="P:phospholipid translocation"/>
    <property type="evidence" value="ECO:0007669"/>
    <property type="project" value="TreeGrafter"/>
</dbReference>
<feature type="transmembrane region" description="Helical" evidence="8">
    <location>
        <begin position="65"/>
        <end position="87"/>
    </location>
</feature>
<feature type="transmembrane region" description="Helical" evidence="8">
    <location>
        <begin position="199"/>
        <end position="218"/>
    </location>
</feature>
<dbReference type="GO" id="GO:0005768">
    <property type="term" value="C:endosome"/>
    <property type="evidence" value="ECO:0007669"/>
    <property type="project" value="TreeGrafter"/>
</dbReference>
<keyword evidence="2 8" id="KW-0812">Transmembrane</keyword>
<keyword evidence="3" id="KW-0677">Repeat</keyword>
<dbReference type="PANTHER" id="PTHR14856">
    <property type="entry name" value="PQ-LOOP REPEAT-CONTAINING PROTEIN 1-LIKE PROTEIN"/>
    <property type="match status" value="1"/>
</dbReference>
<dbReference type="FunFam" id="1.20.1280.290:FF:000008">
    <property type="entry name" value="PQ-loop repeat-containing protein 1"/>
    <property type="match status" value="1"/>
</dbReference>
<evidence type="ECO:0000256" key="4">
    <source>
        <dbReference type="ARBA" id="ARBA00022989"/>
    </source>
</evidence>
<proteinExistence type="predicted"/>
<evidence type="ECO:0000313" key="9">
    <source>
        <dbReference type="EnsemblMetazoa" id="XP_003388658.1"/>
    </source>
</evidence>
<reference evidence="9" key="2">
    <citation type="submission" date="2024-06" db="UniProtKB">
        <authorList>
            <consortium name="EnsemblMetazoa"/>
        </authorList>
    </citation>
    <scope>IDENTIFICATION</scope>
</reference>
<sequence length="263" mass="30360">MADNKMANDPQSNEESHWNGSLVLLVPYLKELVTYISVSAMIFGGVVPYIPQYRKIRKTRDCEGFSVYVCLVLLVANILRIFFWFGVHYELPLLIQSLIMTVTMLVMMHICVTVKKESAPTTIHRSIWDINYFWKWTDFREYLIFTGLFSLVGFIITLLLINVSVFVELLGFASLFTEAMLGLPQFWRNYKHKSTEGMSIQMVLFWLSGDTFKTIYFIMRGAPVQFVVCGSLQVMVDIAILSQVVVYRKKRQHFISASLSIKS</sequence>
<dbReference type="RefSeq" id="XP_003388658.1">
    <property type="nucleotide sequence ID" value="XM_003388610.3"/>
</dbReference>
<protein>
    <recommendedName>
        <fullName evidence="6">Solute carrier family 66 member 2</fullName>
    </recommendedName>
    <alternativeName>
        <fullName evidence="7">PQ-loop repeat-containing protein 1</fullName>
    </alternativeName>
</protein>
<dbReference type="EnsemblMetazoa" id="XM_003388610.3">
    <property type="protein sequence ID" value="XP_003388658.1"/>
    <property type="gene ID" value="LOC100639664"/>
</dbReference>
<evidence type="ECO:0000313" key="10">
    <source>
        <dbReference type="Proteomes" id="UP000007879"/>
    </source>
</evidence>
<dbReference type="FunFam" id="1.20.1280.290:FF:000005">
    <property type="entry name" value="PQ-loop repeat-containing protein 1"/>
    <property type="match status" value="1"/>
</dbReference>
<keyword evidence="5 8" id="KW-0472">Membrane</keyword>
<dbReference type="AlphaFoldDB" id="A0AAN0IH24"/>
<dbReference type="PANTHER" id="PTHR14856:SF9">
    <property type="entry name" value="PQ-LOOP REPEAT-CONTAINING PROTEIN 1"/>
    <property type="match status" value="1"/>
</dbReference>
<evidence type="ECO:0000256" key="7">
    <source>
        <dbReference type="ARBA" id="ARBA00043159"/>
    </source>
</evidence>
<dbReference type="InterPro" id="IPR052241">
    <property type="entry name" value="SLC66/Scramblase_ANY1"/>
</dbReference>
<name>A0AAN0IH24_AMPQE</name>
<dbReference type="Pfam" id="PF04193">
    <property type="entry name" value="PQ-loop"/>
    <property type="match status" value="2"/>
</dbReference>
<keyword evidence="10" id="KW-1185">Reference proteome</keyword>
<dbReference type="InterPro" id="IPR006603">
    <property type="entry name" value="PQ-loop_rpt"/>
</dbReference>
<evidence type="ECO:0000256" key="5">
    <source>
        <dbReference type="ARBA" id="ARBA00023136"/>
    </source>
</evidence>
<dbReference type="GeneID" id="100639664"/>
<feature type="transmembrane region" description="Helical" evidence="8">
    <location>
        <begin position="142"/>
        <end position="163"/>
    </location>
</feature>
<keyword evidence="4 8" id="KW-1133">Transmembrane helix</keyword>
<dbReference type="Gene3D" id="1.20.1280.290">
    <property type="match status" value="2"/>
</dbReference>
<dbReference type="SMART" id="SM00679">
    <property type="entry name" value="CTNS"/>
    <property type="match status" value="2"/>
</dbReference>